<organism evidence="6 7">
    <name type="scientific">Ostreococcus tauri</name>
    <name type="common">Marine green alga</name>
    <dbReference type="NCBI Taxonomy" id="70448"/>
    <lineage>
        <taxon>Eukaryota</taxon>
        <taxon>Viridiplantae</taxon>
        <taxon>Chlorophyta</taxon>
        <taxon>Mamiellophyceae</taxon>
        <taxon>Mamiellales</taxon>
        <taxon>Bathycoccaceae</taxon>
        <taxon>Ostreococcus</taxon>
    </lineage>
</organism>
<evidence type="ECO:0000256" key="1">
    <source>
        <dbReference type="ARBA" id="ARBA00004141"/>
    </source>
</evidence>
<feature type="transmembrane region" description="Helical" evidence="5">
    <location>
        <begin position="72"/>
        <end position="93"/>
    </location>
</feature>
<dbReference type="NCBIfam" id="TIGR03718">
    <property type="entry name" value="R_switched_Alx"/>
    <property type="match status" value="1"/>
</dbReference>
<dbReference type="AlphaFoldDB" id="A0A096PAW2"/>
<dbReference type="PANTHER" id="PTHR30238:SF0">
    <property type="entry name" value="THYLAKOID MEMBRANE PROTEIN TERC, CHLOROPLASTIC"/>
    <property type="match status" value="1"/>
</dbReference>
<protein>
    <submittedName>
        <fullName evidence="6">Integral membrane protein TerC,riboswitch-linked</fullName>
    </submittedName>
</protein>
<name>A0A096PAW2_OSTTA</name>
<dbReference type="InParanoid" id="A0A096PAW2"/>
<comment type="subcellular location">
    <subcellularLocation>
        <location evidence="1">Membrane</location>
        <topology evidence="1">Multi-pass membrane protein</topology>
    </subcellularLocation>
</comment>
<evidence type="ECO:0000256" key="2">
    <source>
        <dbReference type="ARBA" id="ARBA00022692"/>
    </source>
</evidence>
<evidence type="ECO:0000313" key="6">
    <source>
        <dbReference type="EMBL" id="CEG01834.1"/>
    </source>
</evidence>
<sequence length="281" mass="30154">MESNKSRDLGIVAACLGMSCAFGAAIGATSGSDAASEYFAGYLLEQSLSVDNLFVFVLLFEYFQVPPARQKVVLNYGIFGALIMRAVMIVAGVELIENFKPILLVFAGILIFSSYKLISQGDSDEEEDMADNAVVKFCSKLFDVSDDYDGDNFFTVQNGVKMATPLLLVLAVVEISDVVFAVDSIPAVFGVTKDPFIVYTSNLFAILSLRQLYTLISTAVGELKYLQTAVALVLGFIGSKMVVEYTGVEIPTELSLAVVVTLLSGGVAASLYLPDDSKDEA</sequence>
<evidence type="ECO:0000256" key="4">
    <source>
        <dbReference type="ARBA" id="ARBA00023136"/>
    </source>
</evidence>
<evidence type="ECO:0000256" key="5">
    <source>
        <dbReference type="SAM" id="Phobius"/>
    </source>
</evidence>
<dbReference type="GO" id="GO:0016020">
    <property type="term" value="C:membrane"/>
    <property type="evidence" value="ECO:0007669"/>
    <property type="project" value="UniProtKB-SubCell"/>
</dbReference>
<dbReference type="InterPro" id="IPR005496">
    <property type="entry name" value="Integral_membrane_TerC"/>
</dbReference>
<dbReference type="KEGG" id="ota:OT_ostta15g02310"/>
<dbReference type="GeneID" id="9830758"/>
<dbReference type="PANTHER" id="PTHR30238">
    <property type="entry name" value="MEMBRANE BOUND PREDICTED REDOX MODULATOR"/>
    <property type="match status" value="1"/>
</dbReference>
<dbReference type="Pfam" id="PF03741">
    <property type="entry name" value="TerC"/>
    <property type="match status" value="1"/>
</dbReference>
<keyword evidence="3 5" id="KW-1133">Transmembrane helix</keyword>
<dbReference type="EMBL" id="CAID01000015">
    <property type="protein sequence ID" value="CEG01834.1"/>
    <property type="molecule type" value="Genomic_DNA"/>
</dbReference>
<accession>A0A096PAW2</accession>
<keyword evidence="7" id="KW-1185">Reference proteome</keyword>
<gene>
    <name evidence="6" type="ORF">OT_ostta15g02310</name>
</gene>
<keyword evidence="4 5" id="KW-0472">Membrane</keyword>
<dbReference type="OrthoDB" id="417520at2759"/>
<dbReference type="PROSITE" id="PS51257">
    <property type="entry name" value="PROKAR_LIPOPROTEIN"/>
    <property type="match status" value="1"/>
</dbReference>
<proteinExistence type="predicted"/>
<evidence type="ECO:0000313" key="7">
    <source>
        <dbReference type="Proteomes" id="UP000009170"/>
    </source>
</evidence>
<evidence type="ECO:0000256" key="3">
    <source>
        <dbReference type="ARBA" id="ARBA00022989"/>
    </source>
</evidence>
<keyword evidence="2 5" id="KW-0812">Transmembrane</keyword>
<feature type="transmembrane region" description="Helical" evidence="5">
    <location>
        <begin position="39"/>
        <end position="60"/>
    </location>
</feature>
<reference evidence="6 7" key="2">
    <citation type="journal article" date="2014" name="BMC Genomics">
        <title>An improved genome of the model marine alga Ostreococcus tauri unfolds by assessing Illumina de novo assemblies.</title>
        <authorList>
            <person name="Blanc-Mathieu R."/>
            <person name="Verhelst B."/>
            <person name="Derelle E."/>
            <person name="Rombauts S."/>
            <person name="Bouget F.Y."/>
            <person name="Carre I."/>
            <person name="Chateau A."/>
            <person name="Eyre-Walker A."/>
            <person name="Grimsley N."/>
            <person name="Moreau H."/>
            <person name="Piegu B."/>
            <person name="Rivals E."/>
            <person name="Schackwitz W."/>
            <person name="Van de Peer Y."/>
            <person name="Piganeau G."/>
        </authorList>
    </citation>
    <scope>NUCLEOTIDE SEQUENCE [LARGE SCALE GENOMIC DNA]</scope>
    <source>
        <strain evidence="7">OTTH 0595 / CCAP 157/2 / RCC745</strain>
    </source>
</reference>
<dbReference type="Proteomes" id="UP000009170">
    <property type="component" value="Unassembled WGS sequence"/>
</dbReference>
<dbReference type="FunCoup" id="A0A096PAW2">
    <property type="interactions" value="400"/>
</dbReference>
<dbReference type="RefSeq" id="XP_022841195.1">
    <property type="nucleotide sequence ID" value="XM_022982441.1"/>
</dbReference>
<dbReference type="STRING" id="70448.A0A096PAW2"/>
<reference evidence="7" key="1">
    <citation type="journal article" date="2006" name="Proc. Natl. Acad. Sci. U.S.A.">
        <title>Genome analysis of the smallest free-living eukaryote Ostreococcus tauri unveils many unique features.</title>
        <authorList>
            <person name="Derelle E."/>
            <person name="Ferraz C."/>
            <person name="Rombauts S."/>
            <person name="Rouze P."/>
            <person name="Worden A.Z."/>
            <person name="Robbens S."/>
            <person name="Partensky F."/>
            <person name="Degroeve S."/>
            <person name="Echeynie S."/>
            <person name="Cooke R."/>
            <person name="Saeys Y."/>
            <person name="Wuyts J."/>
            <person name="Jabbari K."/>
            <person name="Bowler C."/>
            <person name="Panaud O."/>
            <person name="Piegu B."/>
            <person name="Ball S.G."/>
            <person name="Ral J.-P."/>
            <person name="Bouget F.-Y."/>
            <person name="Piganeau G."/>
            <person name="De Baets B."/>
            <person name="Picard A."/>
            <person name="Delseny M."/>
            <person name="Demaille J."/>
            <person name="Van de Peer Y."/>
            <person name="Moreau H."/>
        </authorList>
    </citation>
    <scope>NUCLEOTIDE SEQUENCE [LARGE SCALE GENOMIC DNA]</scope>
    <source>
        <strain evidence="7">OTTH 0595 / CCAP 157/2 / RCC745</strain>
    </source>
</reference>
<dbReference type="InterPro" id="IPR022369">
    <property type="entry name" value="Integral_membrane_TerC_rswitch"/>
</dbReference>
<comment type="caution">
    <text evidence="6">The sequence shown here is derived from an EMBL/GenBank/DDBJ whole genome shotgun (WGS) entry which is preliminary data.</text>
</comment>